<keyword evidence="2" id="KW-1185">Reference proteome</keyword>
<gene>
    <name evidence="1" type="ORF">Ddye_016455</name>
</gene>
<comment type="caution">
    <text evidence="1">The sequence shown here is derived from an EMBL/GenBank/DDBJ whole genome shotgun (WGS) entry which is preliminary data.</text>
</comment>
<dbReference type="EMBL" id="JANJYI010000005">
    <property type="protein sequence ID" value="KAK2648966.1"/>
    <property type="molecule type" value="Genomic_DNA"/>
</dbReference>
<protein>
    <recommendedName>
        <fullName evidence="3">CCHC-type domain-containing protein</fullName>
    </recommendedName>
</protein>
<name>A0AAD9U7G0_9ROSI</name>
<accession>A0AAD9U7G0</accession>
<evidence type="ECO:0000313" key="1">
    <source>
        <dbReference type="EMBL" id="KAK2648966.1"/>
    </source>
</evidence>
<evidence type="ECO:0000313" key="2">
    <source>
        <dbReference type="Proteomes" id="UP001280121"/>
    </source>
</evidence>
<dbReference type="Proteomes" id="UP001280121">
    <property type="component" value="Unassembled WGS sequence"/>
</dbReference>
<sequence length="254" mass="28420">MQNIWQNFVRDKEEPLQPLAMGLKDVGEKRLALRLMGKLLSTKMIHNVPLLCMTSEIARFLGSIIGVVKEVDDGASGDCVGVVIDVYKLLSRILRMDVLRDRTESTMLLRYERLPEHCFRFGKIGHVVRECSIAAESDGPEDYNVLFGPWLKASSPIKFGQHRQYKVGSRSGGVIDSVNNPVNFYATAPDVFLSTGHNGGEKGKVVINTTELNKVVDKVGEVTDHGIRNRQSTTKPGLKKLFAEILEKFFEMQI</sequence>
<proteinExistence type="predicted"/>
<evidence type="ECO:0008006" key="3">
    <source>
        <dbReference type="Google" id="ProtNLM"/>
    </source>
</evidence>
<reference evidence="1" key="1">
    <citation type="journal article" date="2023" name="Plant J.">
        <title>Genome sequences and population genomics provide insights into the demographic history, inbreeding, and mutation load of two 'living fossil' tree species of Dipteronia.</title>
        <authorList>
            <person name="Feng Y."/>
            <person name="Comes H.P."/>
            <person name="Chen J."/>
            <person name="Zhu S."/>
            <person name="Lu R."/>
            <person name="Zhang X."/>
            <person name="Li P."/>
            <person name="Qiu J."/>
            <person name="Olsen K.M."/>
            <person name="Qiu Y."/>
        </authorList>
    </citation>
    <scope>NUCLEOTIDE SEQUENCE</scope>
    <source>
        <strain evidence="1">KIB01</strain>
    </source>
</reference>
<organism evidence="1 2">
    <name type="scientific">Dipteronia dyeriana</name>
    <dbReference type="NCBI Taxonomy" id="168575"/>
    <lineage>
        <taxon>Eukaryota</taxon>
        <taxon>Viridiplantae</taxon>
        <taxon>Streptophyta</taxon>
        <taxon>Embryophyta</taxon>
        <taxon>Tracheophyta</taxon>
        <taxon>Spermatophyta</taxon>
        <taxon>Magnoliopsida</taxon>
        <taxon>eudicotyledons</taxon>
        <taxon>Gunneridae</taxon>
        <taxon>Pentapetalae</taxon>
        <taxon>rosids</taxon>
        <taxon>malvids</taxon>
        <taxon>Sapindales</taxon>
        <taxon>Sapindaceae</taxon>
        <taxon>Hippocastanoideae</taxon>
        <taxon>Acereae</taxon>
        <taxon>Dipteronia</taxon>
    </lineage>
</organism>
<dbReference type="AlphaFoldDB" id="A0AAD9U7G0"/>